<keyword evidence="2" id="KW-1185">Reference proteome</keyword>
<sequence>MAAPAIRRNVQATIRSFTAASSQLSYQVTHLPQIYAEYVASNSQSVSQVESTLRSLTYLLPGARFHDSELASESVHTFVQLLSIYHDYLLKKRANLLSSSPTLSKEPSLKATQPKPSPHARYTTFWADKSSLYTKIATIMKVAQYTELLWEMIARRRGGERSRWRVVVFLESFKAICRLILLRLTNSRPLVTPPLPLREDFAPVVEQEDPIDEFLEEDMKILEPIPFEPRDAFGDSGVPTPPLSDSEKTPIHHSPAEPFPMPRTGFTLPTMPSPNAISSYLLEHVITPDDVKPVQQLMHRLTSYRGQAAEVLYILRPVIYALLMQRAARRYGYEGTKWKKLWGPWLASLTIEYFARQLAKEDLIARVPGGARGGLSVLEREEFTKRGWNMAWWGMRGAFYENVTKGAIMKVVNRLRGKPVLDLVGGIVEDYEYLWANYWFSTATM</sequence>
<dbReference type="Proteomes" id="UP001172386">
    <property type="component" value="Unassembled WGS sequence"/>
</dbReference>
<dbReference type="EMBL" id="JAPDRQ010000263">
    <property type="protein sequence ID" value="KAJ9651333.1"/>
    <property type="molecule type" value="Genomic_DNA"/>
</dbReference>
<proteinExistence type="predicted"/>
<comment type="caution">
    <text evidence="1">The sequence shown here is derived from an EMBL/GenBank/DDBJ whole genome shotgun (WGS) entry which is preliminary data.</text>
</comment>
<organism evidence="1 2">
    <name type="scientific">Neophaeococcomyces mojaviensis</name>
    <dbReference type="NCBI Taxonomy" id="3383035"/>
    <lineage>
        <taxon>Eukaryota</taxon>
        <taxon>Fungi</taxon>
        <taxon>Dikarya</taxon>
        <taxon>Ascomycota</taxon>
        <taxon>Pezizomycotina</taxon>
        <taxon>Eurotiomycetes</taxon>
        <taxon>Chaetothyriomycetidae</taxon>
        <taxon>Chaetothyriales</taxon>
        <taxon>Chaetothyriales incertae sedis</taxon>
        <taxon>Neophaeococcomyces</taxon>
    </lineage>
</organism>
<accession>A0ACC2ZUN6</accession>
<protein>
    <submittedName>
        <fullName evidence="1">Uncharacterized protein</fullName>
    </submittedName>
</protein>
<evidence type="ECO:0000313" key="2">
    <source>
        <dbReference type="Proteomes" id="UP001172386"/>
    </source>
</evidence>
<name>A0ACC2ZUN6_9EURO</name>
<reference evidence="1" key="1">
    <citation type="submission" date="2022-10" db="EMBL/GenBank/DDBJ databases">
        <title>Culturing micro-colonial fungi from biological soil crusts in the Mojave desert and describing Neophaeococcomyces mojavensis, and introducing the new genera and species Taxawa tesnikishii.</title>
        <authorList>
            <person name="Kurbessoian T."/>
            <person name="Stajich J.E."/>
        </authorList>
    </citation>
    <scope>NUCLEOTIDE SEQUENCE</scope>
    <source>
        <strain evidence="1">JES_112</strain>
    </source>
</reference>
<evidence type="ECO:0000313" key="1">
    <source>
        <dbReference type="EMBL" id="KAJ9651333.1"/>
    </source>
</evidence>
<gene>
    <name evidence="1" type="ORF">H2198_009367</name>
</gene>